<sequence>MIYQGETIGHQRNIDVKMGDFVIIILGFLLSIITVILFLVLCARIIVSFIKKKPFPKRLLIVTLFGMVLISSLYIYETYFFTFNDIDRDSIQMGPGPITSPNGTYTAHAYYELYGGAAGGVNMWVEITNNKEKDKTQTVYYSSAMNNTSLHWLSEDKLFIQNKSRQYPNSNRSIQLEIGKEIYHENGLACKSLLMKDEYETCYQN</sequence>
<dbReference type="EMBL" id="JBHUDE010000083">
    <property type="protein sequence ID" value="MFD1608431.1"/>
    <property type="molecule type" value="Genomic_DNA"/>
</dbReference>
<feature type="transmembrane region" description="Helical" evidence="1">
    <location>
        <begin position="59"/>
        <end position="76"/>
    </location>
</feature>
<evidence type="ECO:0000313" key="3">
    <source>
        <dbReference type="Proteomes" id="UP001597221"/>
    </source>
</evidence>
<dbReference type="InterPro" id="IPR035406">
    <property type="entry name" value="DUF5412"/>
</dbReference>
<keyword evidence="1" id="KW-1133">Transmembrane helix</keyword>
<comment type="caution">
    <text evidence="2">The sequence shown here is derived from an EMBL/GenBank/DDBJ whole genome shotgun (WGS) entry which is preliminary data.</text>
</comment>
<organism evidence="2 3">
    <name type="scientific">Oceanobacillus luteolus</name>
    <dbReference type="NCBI Taxonomy" id="1274358"/>
    <lineage>
        <taxon>Bacteria</taxon>
        <taxon>Bacillati</taxon>
        <taxon>Bacillota</taxon>
        <taxon>Bacilli</taxon>
        <taxon>Bacillales</taxon>
        <taxon>Bacillaceae</taxon>
        <taxon>Oceanobacillus</taxon>
    </lineage>
</organism>
<dbReference type="Pfam" id="PF17428">
    <property type="entry name" value="DUF5412"/>
    <property type="match status" value="1"/>
</dbReference>
<gene>
    <name evidence="2" type="ORF">ACFSBH_12315</name>
</gene>
<keyword evidence="1" id="KW-0812">Transmembrane</keyword>
<proteinExistence type="predicted"/>
<evidence type="ECO:0000256" key="1">
    <source>
        <dbReference type="SAM" id="Phobius"/>
    </source>
</evidence>
<keyword evidence="3" id="KW-1185">Reference proteome</keyword>
<feature type="transmembrane region" description="Helical" evidence="1">
    <location>
        <begin position="21"/>
        <end position="47"/>
    </location>
</feature>
<evidence type="ECO:0000313" key="2">
    <source>
        <dbReference type="EMBL" id="MFD1608431.1"/>
    </source>
</evidence>
<dbReference type="Proteomes" id="UP001597221">
    <property type="component" value="Unassembled WGS sequence"/>
</dbReference>
<reference evidence="3" key="1">
    <citation type="journal article" date="2019" name="Int. J. Syst. Evol. Microbiol.">
        <title>The Global Catalogue of Microorganisms (GCM) 10K type strain sequencing project: providing services to taxonomists for standard genome sequencing and annotation.</title>
        <authorList>
            <consortium name="The Broad Institute Genomics Platform"/>
            <consortium name="The Broad Institute Genome Sequencing Center for Infectious Disease"/>
            <person name="Wu L."/>
            <person name="Ma J."/>
        </authorList>
    </citation>
    <scope>NUCLEOTIDE SEQUENCE [LARGE SCALE GENOMIC DNA]</scope>
    <source>
        <strain evidence="3">CGMCC 1.12376</strain>
    </source>
</reference>
<protein>
    <submittedName>
        <fullName evidence="2">DUF5412 family protein</fullName>
    </submittedName>
</protein>
<dbReference type="RefSeq" id="WP_379597771.1">
    <property type="nucleotide sequence ID" value="NZ_JBHUDE010000083.1"/>
</dbReference>
<accession>A0ABW4HSU8</accession>
<name>A0ABW4HSU8_9BACI</name>
<keyword evidence="1" id="KW-0472">Membrane</keyword>